<comment type="caution">
    <text evidence="1">The sequence shown here is derived from an EMBL/GenBank/DDBJ whole genome shotgun (WGS) entry which is preliminary data.</text>
</comment>
<dbReference type="Proteomes" id="UP001501116">
    <property type="component" value="Unassembled WGS sequence"/>
</dbReference>
<evidence type="ECO:0000313" key="2">
    <source>
        <dbReference type="Proteomes" id="UP001501116"/>
    </source>
</evidence>
<evidence type="ECO:0000313" key="1">
    <source>
        <dbReference type="EMBL" id="GAA1944144.1"/>
    </source>
</evidence>
<gene>
    <name evidence="1" type="ORF">GCM10009754_09760</name>
</gene>
<organism evidence="1 2">
    <name type="scientific">Amycolatopsis minnesotensis</name>
    <dbReference type="NCBI Taxonomy" id="337894"/>
    <lineage>
        <taxon>Bacteria</taxon>
        <taxon>Bacillati</taxon>
        <taxon>Actinomycetota</taxon>
        <taxon>Actinomycetes</taxon>
        <taxon>Pseudonocardiales</taxon>
        <taxon>Pseudonocardiaceae</taxon>
        <taxon>Amycolatopsis</taxon>
    </lineage>
</organism>
<dbReference type="RefSeq" id="WP_344413846.1">
    <property type="nucleotide sequence ID" value="NZ_BAAANN010000003.1"/>
</dbReference>
<dbReference type="EMBL" id="BAAANN010000003">
    <property type="protein sequence ID" value="GAA1944144.1"/>
    <property type="molecule type" value="Genomic_DNA"/>
</dbReference>
<reference evidence="1 2" key="1">
    <citation type="journal article" date="2019" name="Int. J. Syst. Evol. Microbiol.">
        <title>The Global Catalogue of Microorganisms (GCM) 10K type strain sequencing project: providing services to taxonomists for standard genome sequencing and annotation.</title>
        <authorList>
            <consortium name="The Broad Institute Genomics Platform"/>
            <consortium name="The Broad Institute Genome Sequencing Center for Infectious Disease"/>
            <person name="Wu L."/>
            <person name="Ma J."/>
        </authorList>
    </citation>
    <scope>NUCLEOTIDE SEQUENCE [LARGE SCALE GENOMIC DNA]</scope>
    <source>
        <strain evidence="1 2">JCM 14545</strain>
    </source>
</reference>
<protein>
    <submittedName>
        <fullName evidence="1">Uncharacterized protein</fullName>
    </submittedName>
</protein>
<keyword evidence="2" id="KW-1185">Reference proteome</keyword>
<proteinExistence type="predicted"/>
<sequence>MRDDDSVPADGSTPLYAQIMGQATAVRVSGDLRAATRIESAAERLRDTFADTTDLCSALELLHECSGDLLTTMRRHYVPDFHGHTS</sequence>
<name>A0ABN2Q4V0_9PSEU</name>
<accession>A0ABN2Q4V0</accession>